<dbReference type="PROSITE" id="PS51318">
    <property type="entry name" value="TAT"/>
    <property type="match status" value="1"/>
</dbReference>
<dbReference type="AlphaFoldDB" id="A0A845LWC1"/>
<dbReference type="Pfam" id="PF11329">
    <property type="entry name" value="DUF3131"/>
    <property type="match status" value="1"/>
</dbReference>
<dbReference type="Proteomes" id="UP000467322">
    <property type="component" value="Unassembled WGS sequence"/>
</dbReference>
<dbReference type="RefSeq" id="WP_161349755.1">
    <property type="nucleotide sequence ID" value="NZ_WTUX01000002.1"/>
</dbReference>
<feature type="domain" description="DUF3131" evidence="1">
    <location>
        <begin position="470"/>
        <end position="827"/>
    </location>
</feature>
<evidence type="ECO:0000313" key="3">
    <source>
        <dbReference type="Proteomes" id="UP000467322"/>
    </source>
</evidence>
<organism evidence="2 3">
    <name type="scientific">Maritimibacter harenae</name>
    <dbReference type="NCBI Taxonomy" id="2606218"/>
    <lineage>
        <taxon>Bacteria</taxon>
        <taxon>Pseudomonadati</taxon>
        <taxon>Pseudomonadota</taxon>
        <taxon>Alphaproteobacteria</taxon>
        <taxon>Rhodobacterales</taxon>
        <taxon>Roseobacteraceae</taxon>
        <taxon>Maritimibacter</taxon>
    </lineage>
</organism>
<comment type="caution">
    <text evidence="2">The sequence shown here is derived from an EMBL/GenBank/DDBJ whole genome shotgun (WGS) entry which is preliminary data.</text>
</comment>
<evidence type="ECO:0000313" key="2">
    <source>
        <dbReference type="EMBL" id="MZR11646.1"/>
    </source>
</evidence>
<sequence length="835" mass="88650">MNRSSPSSLTRRALLQATAMGLLWGAVPRALRAQSVPVPLAILLTELPEGLGEQALETLLRPFLEGLVPVGLVLPQDDPPKARAIHALSRRYPGLVEAVLALPPETPLGTGSFDLARAGSDAALAMQTALAEPDIFRPLTAVAPAGPVPEPSPAGLRTVGLRSVFVLEGEGAAISWSADHVEWLRGSVTLSMEETGTGWVRAVETAVGDQPLVVVNLSLRTDDTAGAMSRAADLADRLSALRVAGGIRSLLPKEIFLRRAGADYRQSCLLLLERPAVDDPAVTAFAGELARAGLGHGWLEAGTPVEPAPFACRPAGVQVVARCVLSEGPLPDAARATVAIWSDLLSLPRVGFDAGGMLNLPVTVELSDVTTRGGLRTRFGATGDVFSDQVVLVRPGAIRQDSARRVLLTALTQMRDTDLVRFTGLADHLEAIYPNIWIADRRQAVDRFRAGLRPSDEGLPALARDRVMEDARRAWRYFTYEQSAVTGLSASTRFTSDEYSTSNPEITMWDVASTIHAVMSAMELGLLAPETGTERLARIVAALPTRELSGLALPAALMRHRTLGSTNRDFNGCDMGRLLVALKRAAGIPALTAQVGETVARWDLAATLDAAGPIDIRTGRTLPGETNHCTAYALAGYRLWLSDDPAEGDRITDVAAAMRFFQSDTMLTPLGAEPYMLRALELGASDGAALGMDALLSAETEAFETTGVFHALSETPLDRAPWFSYQGLDPRARPPGFAATFLPDDTGAPAGDAARDMVLSAKAAYLGAALRPTPFTLARLDHMRRTCAVGEAGFIVGTYARSSTPMTGYTDVNTNGIILEAASYLLTGRAPLVGG</sequence>
<evidence type="ECO:0000259" key="1">
    <source>
        <dbReference type="Pfam" id="PF11329"/>
    </source>
</evidence>
<accession>A0A845LWC1</accession>
<proteinExistence type="predicted"/>
<gene>
    <name evidence="2" type="ORF">GQE99_01185</name>
</gene>
<dbReference type="InterPro" id="IPR021478">
    <property type="entry name" value="DUF3131"/>
</dbReference>
<dbReference type="InterPro" id="IPR006311">
    <property type="entry name" value="TAT_signal"/>
</dbReference>
<reference evidence="2 3" key="1">
    <citation type="submission" date="2019-12" db="EMBL/GenBank/DDBJ databases">
        <title>Maritimibacter sp. nov. sp. isolated from sea sand.</title>
        <authorList>
            <person name="Kim J."/>
            <person name="Jeong S.E."/>
            <person name="Jung H.S."/>
            <person name="Jeon C.O."/>
        </authorList>
    </citation>
    <scope>NUCLEOTIDE SEQUENCE [LARGE SCALE GENOMIC DNA]</scope>
    <source>
        <strain evidence="2 3">DP07</strain>
    </source>
</reference>
<dbReference type="EMBL" id="WTUX01000002">
    <property type="protein sequence ID" value="MZR11646.1"/>
    <property type="molecule type" value="Genomic_DNA"/>
</dbReference>
<protein>
    <submittedName>
        <fullName evidence="2">DUF3131 domain-containing protein</fullName>
    </submittedName>
</protein>
<keyword evidence="3" id="KW-1185">Reference proteome</keyword>
<name>A0A845LWC1_9RHOB</name>